<dbReference type="InterPro" id="IPR050319">
    <property type="entry name" value="ABC_transp_ATP-bind"/>
</dbReference>
<feature type="domain" description="ABC transporter" evidence="4">
    <location>
        <begin position="6"/>
        <end position="246"/>
    </location>
</feature>
<reference evidence="5" key="1">
    <citation type="submission" date="2020-05" db="EMBL/GenBank/DDBJ databases">
        <authorList>
            <person name="Chiriac C."/>
            <person name="Salcher M."/>
            <person name="Ghai R."/>
            <person name="Kavagutti S V."/>
        </authorList>
    </citation>
    <scope>NUCLEOTIDE SEQUENCE</scope>
</reference>
<dbReference type="GO" id="GO:0055085">
    <property type="term" value="P:transmembrane transport"/>
    <property type="evidence" value="ECO:0007669"/>
    <property type="project" value="UniProtKB-ARBA"/>
</dbReference>
<evidence type="ECO:0000313" key="5">
    <source>
        <dbReference type="EMBL" id="CAB4647787.1"/>
    </source>
</evidence>
<dbReference type="Gene3D" id="3.40.50.300">
    <property type="entry name" value="P-loop containing nucleotide triphosphate hydrolases"/>
    <property type="match status" value="1"/>
</dbReference>
<dbReference type="InterPro" id="IPR027417">
    <property type="entry name" value="P-loop_NTPase"/>
</dbReference>
<evidence type="ECO:0000256" key="1">
    <source>
        <dbReference type="ARBA" id="ARBA00022448"/>
    </source>
</evidence>
<dbReference type="InterPro" id="IPR003439">
    <property type="entry name" value="ABC_transporter-like_ATP-bd"/>
</dbReference>
<keyword evidence="2" id="KW-0547">Nucleotide-binding</keyword>
<dbReference type="PROSITE" id="PS50893">
    <property type="entry name" value="ABC_TRANSPORTER_2"/>
    <property type="match status" value="1"/>
</dbReference>
<dbReference type="InterPro" id="IPR017871">
    <property type="entry name" value="ABC_transporter-like_CS"/>
</dbReference>
<dbReference type="InterPro" id="IPR003593">
    <property type="entry name" value="AAA+_ATPase"/>
</dbReference>
<name>A0A6J6KDH6_9ZZZZ</name>
<organism evidence="5">
    <name type="scientific">freshwater metagenome</name>
    <dbReference type="NCBI Taxonomy" id="449393"/>
    <lineage>
        <taxon>unclassified sequences</taxon>
        <taxon>metagenomes</taxon>
        <taxon>ecological metagenomes</taxon>
    </lineage>
</organism>
<proteinExistence type="predicted"/>
<dbReference type="CDD" id="cd03257">
    <property type="entry name" value="ABC_NikE_OppD_transporters"/>
    <property type="match status" value="1"/>
</dbReference>
<sequence>MSTPLIKVSNLSKQYGDLLAVADVSFELPPSGSIGIVGESGSGKTTVAKILVGLERATSGKIEVEGQDWSLPAKNSKERRERAKYLQIVFQDPYSSLDPRQSIGTALREALSISMKDSDEVIVRASELADLVGLPQRILELRPAKLSGGQRQRVAIARALASNPKALILDESVAALDVSIQAQILNLLVDIREQTGIAYILVSHDLAVVRHFADSLIVMKNGNVVERGQTEAVMDQPNHEYTKLLLASVPGPGWVPGKRSI</sequence>
<dbReference type="PANTHER" id="PTHR43776">
    <property type="entry name" value="TRANSPORT ATP-BINDING PROTEIN"/>
    <property type="match status" value="1"/>
</dbReference>
<gene>
    <name evidence="5" type="ORF">UFOPK2237_00315</name>
</gene>
<dbReference type="SUPFAM" id="SSF52540">
    <property type="entry name" value="P-loop containing nucleoside triphosphate hydrolases"/>
    <property type="match status" value="1"/>
</dbReference>
<dbReference type="EMBL" id="CAEZWI010000022">
    <property type="protein sequence ID" value="CAB4647787.1"/>
    <property type="molecule type" value="Genomic_DNA"/>
</dbReference>
<dbReference type="SMART" id="SM00382">
    <property type="entry name" value="AAA"/>
    <property type="match status" value="1"/>
</dbReference>
<dbReference type="GO" id="GO:0016887">
    <property type="term" value="F:ATP hydrolysis activity"/>
    <property type="evidence" value="ECO:0007669"/>
    <property type="project" value="InterPro"/>
</dbReference>
<dbReference type="Pfam" id="PF00005">
    <property type="entry name" value="ABC_tran"/>
    <property type="match status" value="1"/>
</dbReference>
<dbReference type="PROSITE" id="PS00211">
    <property type="entry name" value="ABC_TRANSPORTER_1"/>
    <property type="match status" value="1"/>
</dbReference>
<evidence type="ECO:0000256" key="3">
    <source>
        <dbReference type="ARBA" id="ARBA00022840"/>
    </source>
</evidence>
<keyword evidence="1" id="KW-0813">Transport</keyword>
<dbReference type="GO" id="GO:0005524">
    <property type="term" value="F:ATP binding"/>
    <property type="evidence" value="ECO:0007669"/>
    <property type="project" value="UniProtKB-KW"/>
</dbReference>
<evidence type="ECO:0000256" key="2">
    <source>
        <dbReference type="ARBA" id="ARBA00022741"/>
    </source>
</evidence>
<accession>A0A6J6KDH6</accession>
<keyword evidence="3" id="KW-0067">ATP-binding</keyword>
<protein>
    <submittedName>
        <fullName evidence="5">Unannotated protein</fullName>
    </submittedName>
</protein>
<evidence type="ECO:0000259" key="4">
    <source>
        <dbReference type="PROSITE" id="PS50893"/>
    </source>
</evidence>
<dbReference type="AlphaFoldDB" id="A0A6J6KDH6"/>